<dbReference type="PANTHER" id="PTHR21066:SF9">
    <property type="entry name" value="ODORANT-BINDING PROTEIN 59A"/>
    <property type="match status" value="1"/>
</dbReference>
<feature type="compositionally biased region" description="Basic and acidic residues" evidence="4">
    <location>
        <begin position="88"/>
        <end position="106"/>
    </location>
</feature>
<proteinExistence type="inferred from homology"/>
<evidence type="ECO:0000256" key="4">
    <source>
        <dbReference type="SAM" id="MobiDB-lite"/>
    </source>
</evidence>
<dbReference type="InterPro" id="IPR036728">
    <property type="entry name" value="PBP_GOBP_sf"/>
</dbReference>
<keyword evidence="6" id="KW-1185">Reference proteome</keyword>
<dbReference type="STRING" id="66420.A0A194PQF6"/>
<evidence type="ECO:0000256" key="1">
    <source>
        <dbReference type="ARBA" id="ARBA00004613"/>
    </source>
</evidence>
<evidence type="ECO:0000313" key="5">
    <source>
        <dbReference type="EMBL" id="KPI95681.1"/>
    </source>
</evidence>
<dbReference type="SUPFAM" id="SSF47565">
    <property type="entry name" value="Insect pheromone/odorant-binding proteins"/>
    <property type="match status" value="1"/>
</dbReference>
<organism evidence="5 6">
    <name type="scientific">Papilio xuthus</name>
    <name type="common">Asian swallowtail butterfly</name>
    <dbReference type="NCBI Taxonomy" id="66420"/>
    <lineage>
        <taxon>Eukaryota</taxon>
        <taxon>Metazoa</taxon>
        <taxon>Ecdysozoa</taxon>
        <taxon>Arthropoda</taxon>
        <taxon>Hexapoda</taxon>
        <taxon>Insecta</taxon>
        <taxon>Pterygota</taxon>
        <taxon>Neoptera</taxon>
        <taxon>Endopterygota</taxon>
        <taxon>Lepidoptera</taxon>
        <taxon>Glossata</taxon>
        <taxon>Ditrysia</taxon>
        <taxon>Papilionoidea</taxon>
        <taxon>Papilionidae</taxon>
        <taxon>Papilioninae</taxon>
        <taxon>Papilio</taxon>
    </lineage>
</organism>
<dbReference type="Gene3D" id="1.10.238.20">
    <property type="entry name" value="Pheromone/general odorant binding protein domain"/>
    <property type="match status" value="1"/>
</dbReference>
<comment type="similarity">
    <text evidence="2">Belongs to the PBP/GOBP family.</text>
</comment>
<dbReference type="AlphaFoldDB" id="A0A194PQF6"/>
<evidence type="ECO:0000256" key="3">
    <source>
        <dbReference type="ARBA" id="ARBA00022525"/>
    </source>
</evidence>
<dbReference type="InterPro" id="IPR052295">
    <property type="entry name" value="Odorant-binding_protein"/>
</dbReference>
<evidence type="ECO:0000256" key="2">
    <source>
        <dbReference type="ARBA" id="ARBA00008098"/>
    </source>
</evidence>
<dbReference type="PANTHER" id="PTHR21066">
    <property type="entry name" value="ODORANT-BINDING PROTEIN 59A-RELATED"/>
    <property type="match status" value="1"/>
</dbReference>
<dbReference type="EMBL" id="KQ459595">
    <property type="protein sequence ID" value="KPI95681.1"/>
    <property type="molecule type" value="Genomic_DNA"/>
</dbReference>
<feature type="region of interest" description="Disordered" evidence="4">
    <location>
        <begin position="88"/>
        <end position="117"/>
    </location>
</feature>
<evidence type="ECO:0000313" key="6">
    <source>
        <dbReference type="Proteomes" id="UP000053268"/>
    </source>
</evidence>
<sequence>MLEKAQISVKPRNEVMSRSAIKPITPATVNKFNVAMNDVNNAESNKLGRLTSRTTTESEYFYTLDDGIGTDYEEETTEKENVHRRNCVHGKDCGKDRDGDSKEPARPLRTNRQRRRSRLEFHFSRRHRYTPNVKRNPSNNYDQIWQYSEERIGLNDNACALHCFVDALKMTDDTGFPNKHLVRQVMTKDIEDQELKDFLQQSADDCFQILRANKVNKCEYSKNLLICLTDKGKANCDDLKSDEPGMVAGVPKAYQYTYIKHLRP</sequence>
<name>A0A194PQF6_PAPXU</name>
<keyword evidence="3" id="KW-0964">Secreted</keyword>
<dbReference type="GO" id="GO:0005549">
    <property type="term" value="F:odorant binding"/>
    <property type="evidence" value="ECO:0007669"/>
    <property type="project" value="InterPro"/>
</dbReference>
<reference evidence="5 6" key="1">
    <citation type="journal article" date="2015" name="Nat. Commun.">
        <title>Outbred genome sequencing and CRISPR/Cas9 gene editing in butterflies.</title>
        <authorList>
            <person name="Li X."/>
            <person name="Fan D."/>
            <person name="Zhang W."/>
            <person name="Liu G."/>
            <person name="Zhang L."/>
            <person name="Zhao L."/>
            <person name="Fang X."/>
            <person name="Chen L."/>
            <person name="Dong Y."/>
            <person name="Chen Y."/>
            <person name="Ding Y."/>
            <person name="Zhao R."/>
            <person name="Feng M."/>
            <person name="Zhu Y."/>
            <person name="Feng Y."/>
            <person name="Jiang X."/>
            <person name="Zhu D."/>
            <person name="Xiang H."/>
            <person name="Feng X."/>
            <person name="Li S."/>
            <person name="Wang J."/>
            <person name="Zhang G."/>
            <person name="Kronforst M.R."/>
            <person name="Wang W."/>
        </authorList>
    </citation>
    <scope>NUCLEOTIDE SEQUENCE [LARGE SCALE GENOMIC DNA]</scope>
    <source>
        <strain evidence="5">Ya'a_city_454_Px</strain>
        <tissue evidence="5">Whole body</tissue>
    </source>
</reference>
<protein>
    <submittedName>
        <fullName evidence="5">Uncharacterized protein</fullName>
    </submittedName>
</protein>
<gene>
    <name evidence="5" type="ORF">RR46_11394</name>
</gene>
<comment type="subcellular location">
    <subcellularLocation>
        <location evidence="1">Secreted</location>
    </subcellularLocation>
</comment>
<accession>A0A194PQF6</accession>
<dbReference type="GO" id="GO:0005576">
    <property type="term" value="C:extracellular region"/>
    <property type="evidence" value="ECO:0007669"/>
    <property type="project" value="UniProtKB-SubCell"/>
</dbReference>
<dbReference type="Proteomes" id="UP000053268">
    <property type="component" value="Unassembled WGS sequence"/>
</dbReference>